<feature type="active site" description="Proton donor 1" evidence="5">
    <location>
        <position position="527"/>
    </location>
</feature>
<keyword evidence="13" id="KW-0121">Carboxypeptidase</keyword>
<dbReference type="GO" id="GO:0006508">
    <property type="term" value="P:proteolysis"/>
    <property type="evidence" value="ECO:0007669"/>
    <property type="project" value="UniProtKB-KW"/>
</dbReference>
<dbReference type="PANTHER" id="PTHR10514:SF27">
    <property type="entry name" value="ANGIOTENSIN-CONVERTING ENZYME"/>
    <property type="match status" value="1"/>
</dbReference>
<dbReference type="GO" id="GO:0008241">
    <property type="term" value="F:peptidyl-dipeptidase activity"/>
    <property type="evidence" value="ECO:0007669"/>
    <property type="project" value="InterPro"/>
</dbReference>
<evidence type="ECO:0000256" key="1">
    <source>
        <dbReference type="ARBA" id="ARBA00008139"/>
    </source>
</evidence>
<feature type="disulfide bond" evidence="10">
    <location>
        <begin position="552"/>
        <end position="571"/>
    </location>
</feature>
<keyword evidence="4 6" id="KW-0325">Glycoprotein</keyword>
<feature type="active site" description="Proton acceptor 1" evidence="5">
    <location>
        <position position="443"/>
    </location>
</feature>
<evidence type="ECO:0000313" key="14">
    <source>
        <dbReference type="EMBL" id="CAD7283248.1"/>
    </source>
</evidence>
<dbReference type="Gene3D" id="1.10.1370.30">
    <property type="match status" value="1"/>
</dbReference>
<feature type="binding site" evidence="11">
    <location>
        <position position="446"/>
    </location>
    <ligand>
        <name>Zn(2+)</name>
        <dbReference type="ChEBI" id="CHEBI:29105"/>
        <label>2</label>
        <note>catalytic</note>
    </ligand>
</feature>
<dbReference type="GO" id="GO:0046872">
    <property type="term" value="F:metal ion binding"/>
    <property type="evidence" value="ECO:0007669"/>
    <property type="project" value="UniProtKB-KW"/>
</dbReference>
<evidence type="ECO:0000256" key="3">
    <source>
        <dbReference type="ARBA" id="ARBA00023157"/>
    </source>
</evidence>
<dbReference type="Pfam" id="PF01401">
    <property type="entry name" value="Peptidase_M2"/>
    <property type="match status" value="3"/>
</dbReference>
<dbReference type="SUPFAM" id="SSF55486">
    <property type="entry name" value="Metalloproteases ('zincins'), catalytic domain"/>
    <property type="match status" value="1"/>
</dbReference>
<sequence length="750" mass="86309">MNFNCHVELPSPEKNTGLMKHWNSSAQGSTLSAVILSGDLHQHWRTQPVFGNFRESVPKVESLVRVKRENSKKLHDEVSLAGIRAYLDFYEEKYRELLQFKNLADWTYHTNITLENSAQRDAASLALFSWQRNEWMSNISNFDTEVLESYEDEELRRRFHSILVLGVAALDDQKLQRRNQLVTEMTSIYASAKICPFEDKNCTEPTLSLEPDLENIMATCNSKKDYDLLAHVWKEWRDATGRKMRDKFLEYVQLTNDAAIANNDESRIASGADLWLRVYETEGIQEEFETLYGEAMEFYRELHAMVRYKLRLHFGEDKIDPKGPIPAHLFATVCVCLLGNYSVRQMFQLADNFLVSLGLVGLQEGSPNFYENSMLEKPGDGREVLCHAFAFDMMATNKLPGDFRYPSTKYLSEMTVNHFVDTICRIKQCTSVNFDDFITIHHEMGHVQYYMQYVKQSPLFRDGANPGTLFYWKDLHSCPSAMWRVFQGIITKENLNTAWWKLVEQYQGITPPVKRNEDYFDAGAKFHVANDVQYAKYFVARILQFQFHQALCEEAGQFNPYDPDEMPLHECDIMKSKAAGRKLRQITGSSRHWKEVLLEFTGREEMSLEPMLNYFKPLRKYLKQYVEAKNLPLGWEEGSRRWRLLYAPDTESSTTVLEKPSIHLMVAFISFLHLGSRFSASSICAHTSPTVSGIGRGQLRIIVDSAVTTDAQPMRGLAETGSDSTGVCQRSRPSCGDQCIHVDLTERSNP</sequence>
<keyword evidence="9 13" id="KW-0862">Zinc</keyword>
<keyword evidence="3 10" id="KW-1015">Disulfide bond</keyword>
<feature type="binding site" evidence="9">
    <location>
        <position position="442"/>
    </location>
    <ligand>
        <name>Zn(2+)</name>
        <dbReference type="ChEBI" id="CHEBI:29105"/>
        <label>1</label>
        <note>catalytic</note>
    </ligand>
</feature>
<organism evidence="14">
    <name type="scientific">Notodromas monacha</name>
    <dbReference type="NCBI Taxonomy" id="399045"/>
    <lineage>
        <taxon>Eukaryota</taxon>
        <taxon>Metazoa</taxon>
        <taxon>Ecdysozoa</taxon>
        <taxon>Arthropoda</taxon>
        <taxon>Crustacea</taxon>
        <taxon>Oligostraca</taxon>
        <taxon>Ostracoda</taxon>
        <taxon>Podocopa</taxon>
        <taxon>Podocopida</taxon>
        <taxon>Cypridocopina</taxon>
        <taxon>Cypridoidea</taxon>
        <taxon>Cyprididae</taxon>
        <taxon>Notodromas</taxon>
    </lineage>
</organism>
<evidence type="ECO:0000256" key="5">
    <source>
        <dbReference type="PIRSR" id="PIRSR601548-1"/>
    </source>
</evidence>
<protein>
    <recommendedName>
        <fullName evidence="13">Angiotensin-converting enzyme</fullName>
        <ecNumber evidence="13">3.4.-.-</ecNumber>
    </recommendedName>
</protein>
<comment type="similarity">
    <text evidence="1 12 13">Belongs to the peptidase M2 family.</text>
</comment>
<dbReference type="EC" id="3.4.-.-" evidence="13"/>
<keyword evidence="13" id="KW-0645">Protease</keyword>
<evidence type="ECO:0000256" key="10">
    <source>
        <dbReference type="PIRSR" id="PIRSR601548-4"/>
    </source>
</evidence>
<dbReference type="GO" id="GO:0008237">
    <property type="term" value="F:metallopeptidase activity"/>
    <property type="evidence" value="ECO:0007669"/>
    <property type="project" value="UniProtKB-KW"/>
</dbReference>
<accession>A0A7R9BX36</accession>
<evidence type="ECO:0000256" key="2">
    <source>
        <dbReference type="ARBA" id="ARBA00022729"/>
    </source>
</evidence>
<dbReference type="PRINTS" id="PR00791">
    <property type="entry name" value="PEPDIPTASEA"/>
</dbReference>
<proteinExistence type="inferred from homology"/>
<dbReference type="CDD" id="cd06461">
    <property type="entry name" value="M2_ACE"/>
    <property type="match status" value="1"/>
</dbReference>
<feature type="active site" description="Proton acceptor 2" evidence="7">
    <location>
        <position position="443"/>
    </location>
</feature>
<evidence type="ECO:0000256" key="11">
    <source>
        <dbReference type="PIRSR" id="PIRSR601548-8"/>
    </source>
</evidence>
<comment type="caution">
    <text evidence="12">Lacks conserved residue(s) required for the propagation of feature annotation.</text>
</comment>
<dbReference type="OrthoDB" id="10029630at2759"/>
<feature type="binding site" evidence="9">
    <location>
        <position position="446"/>
    </location>
    <ligand>
        <name>Zn(2+)</name>
        <dbReference type="ChEBI" id="CHEBI:29105"/>
        <label>1</label>
        <note>catalytic</note>
    </ligand>
</feature>
<dbReference type="AlphaFoldDB" id="A0A7R9BX36"/>
<keyword evidence="13" id="KW-0482">Metalloprotease</keyword>
<evidence type="ECO:0000256" key="7">
    <source>
        <dbReference type="PIRSR" id="PIRSR601548-11"/>
    </source>
</evidence>
<dbReference type="EMBL" id="CAJPEX010005082">
    <property type="protein sequence ID" value="CAG0923400.1"/>
    <property type="molecule type" value="Genomic_DNA"/>
</dbReference>
<reference evidence="14" key="1">
    <citation type="submission" date="2020-11" db="EMBL/GenBank/DDBJ databases">
        <authorList>
            <person name="Tran Van P."/>
        </authorList>
    </citation>
    <scope>NUCLEOTIDE SEQUENCE</scope>
</reference>
<evidence type="ECO:0000256" key="4">
    <source>
        <dbReference type="ARBA" id="ARBA00023180"/>
    </source>
</evidence>
<dbReference type="GO" id="GO:0004180">
    <property type="term" value="F:carboxypeptidase activity"/>
    <property type="evidence" value="ECO:0007669"/>
    <property type="project" value="UniProtKB-KW"/>
</dbReference>
<dbReference type="Proteomes" id="UP000678499">
    <property type="component" value="Unassembled WGS sequence"/>
</dbReference>
<feature type="binding site" evidence="8">
    <location>
        <position position="279"/>
    </location>
    <ligand>
        <name>chloride</name>
        <dbReference type="ChEBI" id="CHEBI:17996"/>
        <label>1</label>
    </ligand>
</feature>
<evidence type="ECO:0000313" key="15">
    <source>
        <dbReference type="Proteomes" id="UP000678499"/>
    </source>
</evidence>
<dbReference type="InterPro" id="IPR001548">
    <property type="entry name" value="Peptidase_M2"/>
</dbReference>
<dbReference type="PROSITE" id="PS52011">
    <property type="entry name" value="PEPTIDASE_M2"/>
    <property type="match status" value="1"/>
</dbReference>
<dbReference type="PANTHER" id="PTHR10514">
    <property type="entry name" value="ANGIOTENSIN-CONVERTING ENZYME"/>
    <property type="match status" value="1"/>
</dbReference>
<feature type="disulfide bond" evidence="10">
    <location>
        <begin position="386"/>
        <end position="429"/>
    </location>
</feature>
<gene>
    <name evidence="14" type="ORF">NMOB1V02_LOCUS10864</name>
</gene>
<keyword evidence="9 13" id="KW-0479">Metal-binding</keyword>
<name>A0A7R9BX36_9CRUS</name>
<dbReference type="GO" id="GO:0016020">
    <property type="term" value="C:membrane"/>
    <property type="evidence" value="ECO:0007669"/>
    <property type="project" value="InterPro"/>
</dbReference>
<keyword evidence="2" id="KW-0732">Signal</keyword>
<feature type="binding site" evidence="11">
    <location>
        <position position="442"/>
    </location>
    <ligand>
        <name>Zn(2+)</name>
        <dbReference type="ChEBI" id="CHEBI:29105"/>
        <label>2</label>
        <note>catalytic</note>
    </ligand>
</feature>
<keyword evidence="15" id="KW-1185">Reference proteome</keyword>
<feature type="active site" description="Proton donor 2" evidence="7">
    <location>
        <position position="527"/>
    </location>
</feature>
<dbReference type="EMBL" id="OA887119">
    <property type="protein sequence ID" value="CAD7283248.1"/>
    <property type="molecule type" value="Genomic_DNA"/>
</dbReference>
<evidence type="ECO:0000256" key="9">
    <source>
        <dbReference type="PIRSR" id="PIRSR601548-3"/>
    </source>
</evidence>
<evidence type="ECO:0000256" key="12">
    <source>
        <dbReference type="PROSITE-ProRule" id="PRU01355"/>
    </source>
</evidence>
<evidence type="ECO:0000256" key="13">
    <source>
        <dbReference type="RuleBase" id="RU361144"/>
    </source>
</evidence>
<feature type="glycosylation site" description="N-linked (GlcNAc...) asparagine" evidence="6">
    <location>
        <position position="111"/>
    </location>
</feature>
<evidence type="ECO:0000256" key="6">
    <source>
        <dbReference type="PIRSR" id="PIRSR601548-10"/>
    </source>
</evidence>
<evidence type="ECO:0000256" key="8">
    <source>
        <dbReference type="PIRSR" id="PIRSR601548-2"/>
    </source>
</evidence>
<keyword evidence="13" id="KW-0378">Hydrolase</keyword>